<comment type="caution">
    <text evidence="1">The sequence shown here is derived from an EMBL/GenBank/DDBJ whole genome shotgun (WGS) entry which is preliminary data.</text>
</comment>
<proteinExistence type="predicted"/>
<organism evidence="1">
    <name type="scientific">marine sediment metagenome</name>
    <dbReference type="NCBI Taxonomy" id="412755"/>
    <lineage>
        <taxon>unclassified sequences</taxon>
        <taxon>metagenomes</taxon>
        <taxon>ecological metagenomes</taxon>
    </lineage>
</organism>
<gene>
    <name evidence="1" type="ORF">LCGC14_2491920</name>
</gene>
<dbReference type="EMBL" id="LAZR01039521">
    <property type="protein sequence ID" value="KKL16802.1"/>
    <property type="molecule type" value="Genomic_DNA"/>
</dbReference>
<protein>
    <submittedName>
        <fullName evidence="1">Uncharacterized protein</fullName>
    </submittedName>
</protein>
<evidence type="ECO:0000313" key="1">
    <source>
        <dbReference type="EMBL" id="KKL16802.1"/>
    </source>
</evidence>
<sequence>MDEIIKDLRLIVNKLEKMDDPTASVHYIEALDDAVCFI</sequence>
<dbReference type="AlphaFoldDB" id="A0A0F9BSF9"/>
<name>A0A0F9BSF9_9ZZZZ</name>
<reference evidence="1" key="1">
    <citation type="journal article" date="2015" name="Nature">
        <title>Complex archaea that bridge the gap between prokaryotes and eukaryotes.</title>
        <authorList>
            <person name="Spang A."/>
            <person name="Saw J.H."/>
            <person name="Jorgensen S.L."/>
            <person name="Zaremba-Niedzwiedzka K."/>
            <person name="Martijn J."/>
            <person name="Lind A.E."/>
            <person name="van Eijk R."/>
            <person name="Schleper C."/>
            <person name="Guy L."/>
            <person name="Ettema T.J."/>
        </authorList>
    </citation>
    <scope>NUCLEOTIDE SEQUENCE</scope>
</reference>
<accession>A0A0F9BSF9</accession>